<dbReference type="GO" id="GO:0016740">
    <property type="term" value="F:transferase activity"/>
    <property type="evidence" value="ECO:0007669"/>
    <property type="project" value="UniProtKB-KW"/>
</dbReference>
<evidence type="ECO:0000259" key="1">
    <source>
        <dbReference type="PROSITE" id="PS50206"/>
    </source>
</evidence>
<dbReference type="PANTHER" id="PTHR43031">
    <property type="entry name" value="FAD-DEPENDENT OXIDOREDUCTASE"/>
    <property type="match status" value="1"/>
</dbReference>
<dbReference type="InterPro" id="IPR050229">
    <property type="entry name" value="GlpE_sulfurtransferase"/>
</dbReference>
<dbReference type="Proteomes" id="UP000243180">
    <property type="component" value="Chromosome"/>
</dbReference>
<evidence type="ECO:0000313" key="3">
    <source>
        <dbReference type="Proteomes" id="UP000243180"/>
    </source>
</evidence>
<dbReference type="PANTHER" id="PTHR43031:SF1">
    <property type="entry name" value="PYRIDINE NUCLEOTIDE-DISULPHIDE OXIDOREDUCTASE"/>
    <property type="match status" value="1"/>
</dbReference>
<organism evidence="2 3">
    <name type="scientific">Sulfuricaulis limicola</name>
    <dbReference type="NCBI Taxonomy" id="1620215"/>
    <lineage>
        <taxon>Bacteria</taxon>
        <taxon>Pseudomonadati</taxon>
        <taxon>Pseudomonadota</taxon>
        <taxon>Gammaproteobacteria</taxon>
        <taxon>Acidiferrobacterales</taxon>
        <taxon>Acidiferrobacteraceae</taxon>
        <taxon>Sulfuricaulis</taxon>
    </lineage>
</organism>
<keyword evidence="2" id="KW-0808">Transferase</keyword>
<dbReference type="FunCoup" id="A0A1B4XD25">
    <property type="interactions" value="170"/>
</dbReference>
<dbReference type="Gene3D" id="3.40.250.10">
    <property type="entry name" value="Rhodanese-like domain"/>
    <property type="match status" value="1"/>
</dbReference>
<sequence>MLQFVINNWYLFVALAVILFLLATGPISQQMYGIRNANAAQAIQLLNRENGVVVDVCEPKEFSAGHVPNAINLPLSSLKDQLRNLEKHKNKPIIVSCRSGNRSLKAAVILRKHGFATVYNLAGGLQAWERDNLPLEK</sequence>
<dbReference type="InterPro" id="IPR036873">
    <property type="entry name" value="Rhodanese-like_dom_sf"/>
</dbReference>
<evidence type="ECO:0000313" key="2">
    <source>
        <dbReference type="EMBL" id="BAV32690.1"/>
    </source>
</evidence>
<dbReference type="AlphaFoldDB" id="A0A1B4XD25"/>
<keyword evidence="3" id="KW-1185">Reference proteome</keyword>
<dbReference type="Pfam" id="PF00581">
    <property type="entry name" value="Rhodanese"/>
    <property type="match status" value="1"/>
</dbReference>
<protein>
    <submittedName>
        <fullName evidence="2">Sulfurtransferase</fullName>
    </submittedName>
</protein>
<proteinExistence type="predicted"/>
<dbReference type="InParanoid" id="A0A1B4XD25"/>
<name>A0A1B4XD25_9GAMM</name>
<dbReference type="SMART" id="SM00450">
    <property type="entry name" value="RHOD"/>
    <property type="match status" value="1"/>
</dbReference>
<gene>
    <name evidence="2" type="ORF">SCL_0368</name>
</gene>
<dbReference type="EMBL" id="AP014879">
    <property type="protein sequence ID" value="BAV32690.1"/>
    <property type="molecule type" value="Genomic_DNA"/>
</dbReference>
<dbReference type="InterPro" id="IPR001763">
    <property type="entry name" value="Rhodanese-like_dom"/>
</dbReference>
<dbReference type="KEGG" id="slim:SCL_0368"/>
<feature type="domain" description="Rhodanese" evidence="1">
    <location>
        <begin position="47"/>
        <end position="137"/>
    </location>
</feature>
<dbReference type="CDD" id="cd00158">
    <property type="entry name" value="RHOD"/>
    <property type="match status" value="1"/>
</dbReference>
<accession>A0A1B4XD25</accession>
<reference evidence="2 3" key="1">
    <citation type="submission" date="2015-05" db="EMBL/GenBank/DDBJ databases">
        <title>Complete genome sequence of a sulfur-oxidizing gammaproteobacterium strain HA5.</title>
        <authorList>
            <person name="Miura A."/>
            <person name="Kojima H."/>
            <person name="Fukui M."/>
        </authorList>
    </citation>
    <scope>NUCLEOTIDE SEQUENCE [LARGE SCALE GENOMIC DNA]</scope>
    <source>
        <strain evidence="2 3">HA5</strain>
    </source>
</reference>
<dbReference type="RefSeq" id="WP_096359436.1">
    <property type="nucleotide sequence ID" value="NZ_AP014879.1"/>
</dbReference>
<dbReference type="OrthoDB" id="9808735at2"/>
<dbReference type="PROSITE" id="PS50206">
    <property type="entry name" value="RHODANESE_3"/>
    <property type="match status" value="1"/>
</dbReference>
<dbReference type="SUPFAM" id="SSF52821">
    <property type="entry name" value="Rhodanese/Cell cycle control phosphatase"/>
    <property type="match status" value="1"/>
</dbReference>